<name>A0AAD9LIH1_BABDI</name>
<accession>A0AAD9LIH1</accession>
<dbReference type="GO" id="GO:0003677">
    <property type="term" value="F:DNA binding"/>
    <property type="evidence" value="ECO:0007669"/>
    <property type="project" value="UniProtKB-KW"/>
</dbReference>
<protein>
    <recommendedName>
        <fullName evidence="7">AP2/ERF domain-containing protein</fullName>
    </recommendedName>
</protein>
<feature type="region of interest" description="Disordered" evidence="6">
    <location>
        <begin position="64"/>
        <end position="156"/>
    </location>
</feature>
<organism evidence="8 9">
    <name type="scientific">Babesia divergens</name>
    <dbReference type="NCBI Taxonomy" id="32595"/>
    <lineage>
        <taxon>Eukaryota</taxon>
        <taxon>Sar</taxon>
        <taxon>Alveolata</taxon>
        <taxon>Apicomplexa</taxon>
        <taxon>Aconoidasida</taxon>
        <taxon>Piroplasmida</taxon>
        <taxon>Babesiidae</taxon>
        <taxon>Babesia</taxon>
    </lineage>
</organism>
<reference evidence="8" key="1">
    <citation type="journal article" date="2014" name="Nucleic Acids Res.">
        <title>The evolutionary dynamics of variant antigen genes in Babesia reveal a history of genomic innovation underlying host-parasite interaction.</title>
        <authorList>
            <person name="Jackson A.P."/>
            <person name="Otto T.D."/>
            <person name="Darby A."/>
            <person name="Ramaprasad A."/>
            <person name="Xia D."/>
            <person name="Echaide I.E."/>
            <person name="Farber M."/>
            <person name="Gahlot S."/>
            <person name="Gamble J."/>
            <person name="Gupta D."/>
            <person name="Gupta Y."/>
            <person name="Jackson L."/>
            <person name="Malandrin L."/>
            <person name="Malas T.B."/>
            <person name="Moussa E."/>
            <person name="Nair M."/>
            <person name="Reid A.J."/>
            <person name="Sanders M."/>
            <person name="Sharma J."/>
            <person name="Tracey A."/>
            <person name="Quail M.A."/>
            <person name="Weir W."/>
            <person name="Wastling J.M."/>
            <person name="Hall N."/>
            <person name="Willadsen P."/>
            <person name="Lingelbach K."/>
            <person name="Shiels B."/>
            <person name="Tait A."/>
            <person name="Berriman M."/>
            <person name="Allred D.R."/>
            <person name="Pain A."/>
        </authorList>
    </citation>
    <scope>NUCLEOTIDE SEQUENCE</scope>
    <source>
        <strain evidence="8">1802A</strain>
    </source>
</reference>
<comment type="subcellular location">
    <subcellularLocation>
        <location evidence="1">Nucleus</location>
    </subcellularLocation>
</comment>
<dbReference type="GO" id="GO:0005634">
    <property type="term" value="C:nucleus"/>
    <property type="evidence" value="ECO:0007669"/>
    <property type="project" value="UniProtKB-SubCell"/>
</dbReference>
<dbReference type="InterPro" id="IPR001471">
    <property type="entry name" value="AP2/ERF_dom"/>
</dbReference>
<keyword evidence="5" id="KW-0539">Nucleus</keyword>
<evidence type="ECO:0000313" key="9">
    <source>
        <dbReference type="Proteomes" id="UP001195914"/>
    </source>
</evidence>
<dbReference type="GO" id="GO:0003700">
    <property type="term" value="F:DNA-binding transcription factor activity"/>
    <property type="evidence" value="ECO:0007669"/>
    <property type="project" value="InterPro"/>
</dbReference>
<sequence length="629" mass="68484">MSNAPNNKESGVEERSSSIRRDVSSDPSVSSKSKSVGRNNDLSSDSLDMLLSCIETWQNVTSCGSQNVCSPVPERGPPPTTDGDLGCMRGNLPAQEPIPQQRAVSFKRQRQPDDASPKTPMVIRNVGSSSTRGMRMPAVPPTVEVENTPSTSSSFCRGRQRKVSCTGAQSVKRVAKASSPLEKKYADVVSKLSNNVPPSSLEDDEAKSPPRLVYLAGNEDFDETRDSESEENPFLSVGVDRCKDAVITPRDILVYGRNGPIHDVDLPAPVSRSAEGSEMLKNMAVNCQINQISLGATHPRRGFKDEDESKANLDDFIEMSTRFEKVRGVCYCRSDNSWTAWWTEKGRNRKKAFKVSRFGFKEARARAIAHRKDIEERMPELRMRRPRKKAITNQQASPESVERNSTPPPNTPQSSSSKSVSLALCAPTAQVTPRMQTSDGVDALFEMLPNEVTASIYNAAYSYCIENNAVERTAGNTSTGLMAVDDRLESPRGFECSPVTEMMDAVHTPASEVKDDTPSESLKSPASTDEGSSAEPAALLPLCTTAEAAECQCQALNDATEERITIDRDIVDFLMVDGESARIIETAISAATLGIGHTVLRTGETVRVLPQVVTDSSGRTVTVILITHT</sequence>
<evidence type="ECO:0000313" key="8">
    <source>
        <dbReference type="EMBL" id="KAK1937536.1"/>
    </source>
</evidence>
<feature type="compositionally biased region" description="Basic and acidic residues" evidence="6">
    <location>
        <begin position="373"/>
        <end position="383"/>
    </location>
</feature>
<feature type="region of interest" description="Disordered" evidence="6">
    <location>
        <begin position="509"/>
        <end position="534"/>
    </location>
</feature>
<evidence type="ECO:0000256" key="3">
    <source>
        <dbReference type="ARBA" id="ARBA00023125"/>
    </source>
</evidence>
<keyword evidence="2" id="KW-0805">Transcription regulation</keyword>
<comment type="caution">
    <text evidence="8">The sequence shown here is derived from an EMBL/GenBank/DDBJ whole genome shotgun (WGS) entry which is preliminary data.</text>
</comment>
<feature type="compositionally biased region" description="Low complexity" evidence="6">
    <location>
        <begin position="25"/>
        <end position="44"/>
    </location>
</feature>
<evidence type="ECO:0000256" key="1">
    <source>
        <dbReference type="ARBA" id="ARBA00004123"/>
    </source>
</evidence>
<feature type="region of interest" description="Disordered" evidence="6">
    <location>
        <begin position="1"/>
        <end position="44"/>
    </location>
</feature>
<gene>
    <name evidence="8" type="ORF">X943_002673</name>
</gene>
<reference evidence="8" key="2">
    <citation type="submission" date="2021-05" db="EMBL/GenBank/DDBJ databases">
        <authorList>
            <person name="Pain A."/>
        </authorList>
    </citation>
    <scope>NUCLEOTIDE SEQUENCE</scope>
    <source>
        <strain evidence="8">1802A</strain>
    </source>
</reference>
<evidence type="ECO:0000256" key="5">
    <source>
        <dbReference type="ARBA" id="ARBA00023242"/>
    </source>
</evidence>
<feature type="compositionally biased region" description="Basic and acidic residues" evidence="6">
    <location>
        <begin position="10"/>
        <end position="24"/>
    </location>
</feature>
<evidence type="ECO:0000256" key="2">
    <source>
        <dbReference type="ARBA" id="ARBA00023015"/>
    </source>
</evidence>
<dbReference type="EMBL" id="JAHBMH010000033">
    <property type="protein sequence ID" value="KAK1937536.1"/>
    <property type="molecule type" value="Genomic_DNA"/>
</dbReference>
<dbReference type="Proteomes" id="UP001195914">
    <property type="component" value="Unassembled WGS sequence"/>
</dbReference>
<dbReference type="Gene3D" id="1.20.5.2050">
    <property type="match status" value="1"/>
</dbReference>
<dbReference type="Pfam" id="PF00847">
    <property type="entry name" value="AP2"/>
    <property type="match status" value="1"/>
</dbReference>
<keyword evidence="3" id="KW-0238">DNA-binding</keyword>
<evidence type="ECO:0000256" key="4">
    <source>
        <dbReference type="ARBA" id="ARBA00023163"/>
    </source>
</evidence>
<dbReference type="AlphaFoldDB" id="A0AAD9LIH1"/>
<feature type="domain" description="AP2/ERF" evidence="7">
    <location>
        <begin position="325"/>
        <end position="376"/>
    </location>
</feature>
<keyword evidence="9" id="KW-1185">Reference proteome</keyword>
<feature type="compositionally biased region" description="Polar residues" evidence="6">
    <location>
        <begin position="145"/>
        <end position="155"/>
    </location>
</feature>
<proteinExistence type="predicted"/>
<feature type="compositionally biased region" description="Polar residues" evidence="6">
    <location>
        <begin position="519"/>
        <end position="531"/>
    </location>
</feature>
<keyword evidence="4" id="KW-0804">Transcription</keyword>
<feature type="region of interest" description="Disordered" evidence="6">
    <location>
        <begin position="373"/>
        <end position="422"/>
    </location>
</feature>
<evidence type="ECO:0000256" key="6">
    <source>
        <dbReference type="SAM" id="MobiDB-lite"/>
    </source>
</evidence>
<evidence type="ECO:0000259" key="7">
    <source>
        <dbReference type="Pfam" id="PF00847"/>
    </source>
</evidence>
<feature type="compositionally biased region" description="Low complexity" evidence="6">
    <location>
        <begin position="412"/>
        <end position="421"/>
    </location>
</feature>